<dbReference type="Proteomes" id="UP001651880">
    <property type="component" value="Unassembled WGS sequence"/>
</dbReference>
<evidence type="ECO:0000256" key="3">
    <source>
        <dbReference type="ARBA" id="ARBA00023163"/>
    </source>
</evidence>
<feature type="domain" description="HTH gntR-type" evidence="4">
    <location>
        <begin position="17"/>
        <end position="85"/>
    </location>
</feature>
<dbReference type="PANTHER" id="PTHR44846:SF1">
    <property type="entry name" value="MANNOSYL-D-GLYCERATE TRANSPORT_METABOLISM SYSTEM REPRESSOR MNGR-RELATED"/>
    <property type="match status" value="1"/>
</dbReference>
<dbReference type="InterPro" id="IPR011663">
    <property type="entry name" value="UTRA"/>
</dbReference>
<keyword evidence="2" id="KW-0238">DNA-binding</keyword>
<proteinExistence type="predicted"/>
<dbReference type="InterPro" id="IPR036390">
    <property type="entry name" value="WH_DNA-bd_sf"/>
</dbReference>
<name>A0ABT1NCG5_9FIRM</name>
<dbReference type="Pfam" id="PF07702">
    <property type="entry name" value="UTRA"/>
    <property type="match status" value="1"/>
</dbReference>
<dbReference type="Pfam" id="PF00392">
    <property type="entry name" value="GntR"/>
    <property type="match status" value="1"/>
</dbReference>
<accession>A0ABT1NCG5</accession>
<dbReference type="InterPro" id="IPR050679">
    <property type="entry name" value="Bact_HTH_transcr_reg"/>
</dbReference>
<evidence type="ECO:0000313" key="6">
    <source>
        <dbReference type="Proteomes" id="UP001651880"/>
    </source>
</evidence>
<dbReference type="InterPro" id="IPR000524">
    <property type="entry name" value="Tscrpt_reg_HTH_GntR"/>
</dbReference>
<comment type="caution">
    <text evidence="5">The sequence shown here is derived from an EMBL/GenBank/DDBJ whole genome shotgun (WGS) entry which is preliminary data.</text>
</comment>
<evidence type="ECO:0000256" key="1">
    <source>
        <dbReference type="ARBA" id="ARBA00023015"/>
    </source>
</evidence>
<keyword evidence="6" id="KW-1185">Reference proteome</keyword>
<sequence length="257" mass="28960">MIFDNGGDIIINADRPTPLYQQLKDTLRANIINGDLSPHEKVPTERELSEMYNVSRITVRQALADLTNEGFIYKVQGKGTFVSPPKVEQPLFSVTPFEETLKAKGIIPSTQLLEWKSESADFEIATKLAIPISSSVIKLTLLGLGDKEPMAIYNSFFSETLGREMVKSAEFNEKSQRSYTTIDLYKSIPDIKPKMQNQSFEALPANGTISDILKIPYGAPVFFVTSIIYDMDDRPIELKTAAYRGDKYRFNITRMVK</sequence>
<evidence type="ECO:0000259" key="4">
    <source>
        <dbReference type="PROSITE" id="PS50949"/>
    </source>
</evidence>
<gene>
    <name evidence="5" type="ORF">LJD61_05260</name>
</gene>
<reference evidence="5 6" key="1">
    <citation type="submission" date="2021-10" db="EMBL/GenBank/DDBJ databases">
        <title>Lutispora strain m25 sp. nov., a thermophilic, non-spore-forming bacterium isolated from a lab-scale methanogenic bioreactor digesting anaerobic sludge.</title>
        <authorList>
            <person name="El Houari A."/>
            <person name="Mcdonald J."/>
        </authorList>
    </citation>
    <scope>NUCLEOTIDE SEQUENCE [LARGE SCALE GENOMIC DNA]</scope>
    <source>
        <strain evidence="6">m25</strain>
    </source>
</reference>
<organism evidence="5 6">
    <name type="scientific">Lutispora saccharofermentans</name>
    <dbReference type="NCBI Taxonomy" id="3024236"/>
    <lineage>
        <taxon>Bacteria</taxon>
        <taxon>Bacillati</taxon>
        <taxon>Bacillota</taxon>
        <taxon>Clostridia</taxon>
        <taxon>Lutisporales</taxon>
        <taxon>Lutisporaceae</taxon>
        <taxon>Lutispora</taxon>
    </lineage>
</organism>
<dbReference type="SUPFAM" id="SSF46785">
    <property type="entry name" value="Winged helix' DNA-binding domain"/>
    <property type="match status" value="1"/>
</dbReference>
<evidence type="ECO:0000256" key="2">
    <source>
        <dbReference type="ARBA" id="ARBA00023125"/>
    </source>
</evidence>
<evidence type="ECO:0000313" key="5">
    <source>
        <dbReference type="EMBL" id="MCQ1528955.1"/>
    </source>
</evidence>
<dbReference type="PANTHER" id="PTHR44846">
    <property type="entry name" value="MANNOSYL-D-GLYCERATE TRANSPORT/METABOLISM SYSTEM REPRESSOR MNGR-RELATED"/>
    <property type="match status" value="1"/>
</dbReference>
<dbReference type="PROSITE" id="PS50949">
    <property type="entry name" value="HTH_GNTR"/>
    <property type="match status" value="1"/>
</dbReference>
<dbReference type="CDD" id="cd07377">
    <property type="entry name" value="WHTH_GntR"/>
    <property type="match status" value="1"/>
</dbReference>
<dbReference type="SMART" id="SM00866">
    <property type="entry name" value="UTRA"/>
    <property type="match status" value="1"/>
</dbReference>
<dbReference type="InterPro" id="IPR028978">
    <property type="entry name" value="Chorismate_lyase_/UTRA_dom_sf"/>
</dbReference>
<dbReference type="EMBL" id="JAJEKE010000003">
    <property type="protein sequence ID" value="MCQ1528955.1"/>
    <property type="molecule type" value="Genomic_DNA"/>
</dbReference>
<dbReference type="Gene3D" id="3.40.1410.10">
    <property type="entry name" value="Chorismate lyase-like"/>
    <property type="match status" value="1"/>
</dbReference>
<keyword evidence="1" id="KW-0805">Transcription regulation</keyword>
<dbReference type="InterPro" id="IPR036388">
    <property type="entry name" value="WH-like_DNA-bd_sf"/>
</dbReference>
<dbReference type="Gene3D" id="1.10.10.10">
    <property type="entry name" value="Winged helix-like DNA-binding domain superfamily/Winged helix DNA-binding domain"/>
    <property type="match status" value="1"/>
</dbReference>
<keyword evidence="3" id="KW-0804">Transcription</keyword>
<protein>
    <submittedName>
        <fullName evidence="5">GntR family transcriptional regulator</fullName>
    </submittedName>
</protein>
<dbReference type="SMART" id="SM00345">
    <property type="entry name" value="HTH_GNTR"/>
    <property type="match status" value="1"/>
</dbReference>
<dbReference type="PRINTS" id="PR00035">
    <property type="entry name" value="HTHGNTR"/>
</dbReference>
<dbReference type="SUPFAM" id="SSF64288">
    <property type="entry name" value="Chorismate lyase-like"/>
    <property type="match status" value="1"/>
</dbReference>
<dbReference type="RefSeq" id="WP_255226478.1">
    <property type="nucleotide sequence ID" value="NZ_JAJEKE010000003.1"/>
</dbReference>